<reference evidence="2" key="2">
    <citation type="submission" date="2023-06" db="EMBL/GenBank/DDBJ databases">
        <authorList>
            <person name="Ma L."/>
            <person name="Liu K.-W."/>
            <person name="Li Z."/>
            <person name="Hsiao Y.-Y."/>
            <person name="Qi Y."/>
            <person name="Fu T."/>
            <person name="Tang G."/>
            <person name="Zhang D."/>
            <person name="Sun W.-H."/>
            <person name="Liu D.-K."/>
            <person name="Li Y."/>
            <person name="Chen G.-Z."/>
            <person name="Liu X.-D."/>
            <person name="Liao X.-Y."/>
            <person name="Jiang Y.-T."/>
            <person name="Yu X."/>
            <person name="Hao Y."/>
            <person name="Huang J."/>
            <person name="Zhao X.-W."/>
            <person name="Ke S."/>
            <person name="Chen Y.-Y."/>
            <person name="Wu W.-L."/>
            <person name="Hsu J.-L."/>
            <person name="Lin Y.-F."/>
            <person name="Huang M.-D."/>
            <person name="Li C.-Y."/>
            <person name="Huang L."/>
            <person name="Wang Z.-W."/>
            <person name="Zhao X."/>
            <person name="Zhong W.-Y."/>
            <person name="Peng D.-H."/>
            <person name="Ahmad S."/>
            <person name="Lan S."/>
            <person name="Zhang J.-S."/>
            <person name="Tsai W.-C."/>
            <person name="Van De Peer Y."/>
            <person name="Liu Z.-J."/>
        </authorList>
    </citation>
    <scope>NUCLEOTIDE SEQUENCE</scope>
    <source>
        <strain evidence="2">CP</strain>
        <tissue evidence="2">Leaves</tissue>
    </source>
</reference>
<dbReference type="Proteomes" id="UP001180020">
    <property type="component" value="Unassembled WGS sequence"/>
</dbReference>
<proteinExistence type="predicted"/>
<comment type="caution">
    <text evidence="2">The sequence shown here is derived from an EMBL/GenBank/DDBJ whole genome shotgun (WGS) entry which is preliminary data.</text>
</comment>
<name>A0AAV9DC16_ACOCL</name>
<evidence type="ECO:0000313" key="2">
    <source>
        <dbReference type="EMBL" id="KAK1298813.1"/>
    </source>
</evidence>
<evidence type="ECO:0000256" key="1">
    <source>
        <dbReference type="SAM" id="MobiDB-lite"/>
    </source>
</evidence>
<feature type="compositionally biased region" description="Pro residues" evidence="1">
    <location>
        <begin position="59"/>
        <end position="78"/>
    </location>
</feature>
<gene>
    <name evidence="2" type="ORF">QJS10_CPB14g00411</name>
</gene>
<dbReference type="EMBL" id="JAUJYO010000014">
    <property type="protein sequence ID" value="KAK1298813.1"/>
    <property type="molecule type" value="Genomic_DNA"/>
</dbReference>
<dbReference type="AlphaFoldDB" id="A0AAV9DC16"/>
<keyword evidence="3" id="KW-1185">Reference proteome</keyword>
<organism evidence="2 3">
    <name type="scientific">Acorus calamus</name>
    <name type="common">Sweet flag</name>
    <dbReference type="NCBI Taxonomy" id="4465"/>
    <lineage>
        <taxon>Eukaryota</taxon>
        <taxon>Viridiplantae</taxon>
        <taxon>Streptophyta</taxon>
        <taxon>Embryophyta</taxon>
        <taxon>Tracheophyta</taxon>
        <taxon>Spermatophyta</taxon>
        <taxon>Magnoliopsida</taxon>
        <taxon>Liliopsida</taxon>
        <taxon>Acoraceae</taxon>
        <taxon>Acorus</taxon>
    </lineage>
</organism>
<sequence length="130" mass="14048">MCLKLFWSKNSSTDGGTDVPYPKNKVLPKPPSRDRDDIETSTYNPNPYNEAPPKSDNVPSPPPPPPQKKPHSKPPPPIVSEETYYPTKGGGGGGYVDEDSKSDAAYEVSESTTLKGVHGVVGERHFNGRG</sequence>
<feature type="region of interest" description="Disordered" evidence="1">
    <location>
        <begin position="1"/>
        <end position="113"/>
    </location>
</feature>
<accession>A0AAV9DC16</accession>
<protein>
    <submittedName>
        <fullName evidence="2">Uncharacterized protein</fullName>
    </submittedName>
</protein>
<evidence type="ECO:0000313" key="3">
    <source>
        <dbReference type="Proteomes" id="UP001180020"/>
    </source>
</evidence>
<reference evidence="2" key="1">
    <citation type="journal article" date="2023" name="Nat. Commun.">
        <title>Diploid and tetraploid genomes of Acorus and the evolution of monocots.</title>
        <authorList>
            <person name="Ma L."/>
            <person name="Liu K.W."/>
            <person name="Li Z."/>
            <person name="Hsiao Y.Y."/>
            <person name="Qi Y."/>
            <person name="Fu T."/>
            <person name="Tang G.D."/>
            <person name="Zhang D."/>
            <person name="Sun W.H."/>
            <person name="Liu D.K."/>
            <person name="Li Y."/>
            <person name="Chen G.Z."/>
            <person name="Liu X.D."/>
            <person name="Liao X.Y."/>
            <person name="Jiang Y.T."/>
            <person name="Yu X."/>
            <person name="Hao Y."/>
            <person name="Huang J."/>
            <person name="Zhao X.W."/>
            <person name="Ke S."/>
            <person name="Chen Y.Y."/>
            <person name="Wu W.L."/>
            <person name="Hsu J.L."/>
            <person name="Lin Y.F."/>
            <person name="Huang M.D."/>
            <person name="Li C.Y."/>
            <person name="Huang L."/>
            <person name="Wang Z.W."/>
            <person name="Zhao X."/>
            <person name="Zhong W.Y."/>
            <person name="Peng D.H."/>
            <person name="Ahmad S."/>
            <person name="Lan S."/>
            <person name="Zhang J.S."/>
            <person name="Tsai W.C."/>
            <person name="Van de Peer Y."/>
            <person name="Liu Z.J."/>
        </authorList>
    </citation>
    <scope>NUCLEOTIDE SEQUENCE</scope>
    <source>
        <strain evidence="2">CP</strain>
    </source>
</reference>